<evidence type="ECO:0000313" key="2">
    <source>
        <dbReference type="Proteomes" id="UP001556367"/>
    </source>
</evidence>
<proteinExistence type="predicted"/>
<accession>A0ABR3JIF2</accession>
<dbReference type="EMBL" id="JASNQZ010000007">
    <property type="protein sequence ID" value="KAL0955198.1"/>
    <property type="molecule type" value="Genomic_DNA"/>
</dbReference>
<keyword evidence="2" id="KW-1185">Reference proteome</keyword>
<dbReference type="Proteomes" id="UP001556367">
    <property type="component" value="Unassembled WGS sequence"/>
</dbReference>
<evidence type="ECO:0000313" key="1">
    <source>
        <dbReference type="EMBL" id="KAL0955198.1"/>
    </source>
</evidence>
<reference evidence="2" key="1">
    <citation type="submission" date="2024-06" db="EMBL/GenBank/DDBJ databases">
        <title>Multi-omics analyses provide insights into the biosynthesis of the anticancer antibiotic pleurotin in Hohenbuehelia grisea.</title>
        <authorList>
            <person name="Weaver J.A."/>
            <person name="Alberti F."/>
        </authorList>
    </citation>
    <scope>NUCLEOTIDE SEQUENCE [LARGE SCALE GENOMIC DNA]</scope>
    <source>
        <strain evidence="2">T-177</strain>
    </source>
</reference>
<sequence length="131" mass="14531">MLQLAAETHSEGQNLLASPLNRFMADMRRSNGRNTRCSGFRIPTHHANPQWISDSGDWRPSMFKVLAPPLASAHVSKPFQSAGLSQIDLRPTYHVALRCPVRNADCSPTVTIADALTRLQLCAASMGYWRI</sequence>
<protein>
    <submittedName>
        <fullName evidence="1">Uncharacterized protein</fullName>
    </submittedName>
</protein>
<comment type="caution">
    <text evidence="1">The sequence shown here is derived from an EMBL/GenBank/DDBJ whole genome shotgun (WGS) entry which is preliminary data.</text>
</comment>
<organism evidence="1 2">
    <name type="scientific">Hohenbuehelia grisea</name>
    <dbReference type="NCBI Taxonomy" id="104357"/>
    <lineage>
        <taxon>Eukaryota</taxon>
        <taxon>Fungi</taxon>
        <taxon>Dikarya</taxon>
        <taxon>Basidiomycota</taxon>
        <taxon>Agaricomycotina</taxon>
        <taxon>Agaricomycetes</taxon>
        <taxon>Agaricomycetidae</taxon>
        <taxon>Agaricales</taxon>
        <taxon>Pleurotineae</taxon>
        <taxon>Pleurotaceae</taxon>
        <taxon>Hohenbuehelia</taxon>
    </lineage>
</organism>
<gene>
    <name evidence="1" type="ORF">HGRIS_004103</name>
</gene>
<name>A0ABR3JIF2_9AGAR</name>